<dbReference type="EMBL" id="CP100595">
    <property type="protein sequence ID" value="UTJ06263.1"/>
    <property type="molecule type" value="Genomic_DNA"/>
</dbReference>
<feature type="coiled-coil region" evidence="1">
    <location>
        <begin position="26"/>
        <end position="85"/>
    </location>
</feature>
<evidence type="ECO:0000256" key="2">
    <source>
        <dbReference type="SAM" id="SignalP"/>
    </source>
</evidence>
<keyword evidence="4" id="KW-1185">Reference proteome</keyword>
<dbReference type="Proteomes" id="UP001060012">
    <property type="component" value="Chromosome"/>
</dbReference>
<keyword evidence="2" id="KW-0732">Signal</keyword>
<evidence type="ECO:0000313" key="4">
    <source>
        <dbReference type="Proteomes" id="UP001060012"/>
    </source>
</evidence>
<dbReference type="RefSeq" id="WP_254576443.1">
    <property type="nucleotide sequence ID" value="NZ_CP100595.1"/>
</dbReference>
<keyword evidence="1" id="KW-0175">Coiled coil</keyword>
<accession>A0ABY5E6C1</accession>
<evidence type="ECO:0000313" key="3">
    <source>
        <dbReference type="EMBL" id="UTJ06263.1"/>
    </source>
</evidence>
<protein>
    <recommendedName>
        <fullName evidence="5">PDP protein</fullName>
    </recommendedName>
</protein>
<name>A0ABY5E6C1_9BACT</name>
<gene>
    <name evidence="3" type="ORF">NJU99_13560</name>
</gene>
<reference evidence="3" key="1">
    <citation type="submission" date="2022-07" db="EMBL/GenBank/DDBJ databases">
        <title>Arcobacter roscoffensis sp. nov., a marine bacterium isolated from coastal seawater collected from Roscoff, France.</title>
        <authorList>
            <person name="Pascual J."/>
            <person name="Lepeaux C."/>
            <person name="Methner A."/>
            <person name="Overmann J."/>
        </authorList>
    </citation>
    <scope>NUCLEOTIDE SEQUENCE</scope>
    <source>
        <strain evidence="3">ARW1-2F2</strain>
    </source>
</reference>
<feature type="signal peptide" evidence="2">
    <location>
        <begin position="1"/>
        <end position="17"/>
    </location>
</feature>
<organism evidence="3 4">
    <name type="scientific">Arcobacter roscoffensis</name>
    <dbReference type="NCBI Taxonomy" id="2961520"/>
    <lineage>
        <taxon>Bacteria</taxon>
        <taxon>Pseudomonadati</taxon>
        <taxon>Campylobacterota</taxon>
        <taxon>Epsilonproteobacteria</taxon>
        <taxon>Campylobacterales</taxon>
        <taxon>Arcobacteraceae</taxon>
        <taxon>Arcobacter</taxon>
    </lineage>
</organism>
<sequence length="164" mass="19371">MIRILMFVVLSFCFTYAQQSNDSSSLTKQKLEIKELKKELNLFYNQKEKEYQERKKELETILAKIESEKKEIEQLYSKNEQTLRDINQTVESKTTKIFNKMKPKVASKIFDEMIAEGKLEDVFDIIIRLKEKNITLLFKSLSVQNAAQLTEMLENFNIKDEKGE</sequence>
<feature type="chain" id="PRO_5045267898" description="PDP protein" evidence="2">
    <location>
        <begin position="18"/>
        <end position="164"/>
    </location>
</feature>
<evidence type="ECO:0000256" key="1">
    <source>
        <dbReference type="SAM" id="Coils"/>
    </source>
</evidence>
<proteinExistence type="predicted"/>
<evidence type="ECO:0008006" key="5">
    <source>
        <dbReference type="Google" id="ProtNLM"/>
    </source>
</evidence>